<evidence type="ECO:0000313" key="2">
    <source>
        <dbReference type="Proteomes" id="UP001497525"/>
    </source>
</evidence>
<dbReference type="InterPro" id="IPR029058">
    <property type="entry name" value="AB_hydrolase_fold"/>
</dbReference>
<dbReference type="Gene3D" id="3.40.50.1820">
    <property type="entry name" value="alpha/beta hydrolase"/>
    <property type="match status" value="1"/>
</dbReference>
<dbReference type="AlphaFoldDB" id="A0AAV2U079"/>
<dbReference type="SUPFAM" id="SSF53474">
    <property type="entry name" value="alpha/beta-Hydrolases"/>
    <property type="match status" value="1"/>
</dbReference>
<dbReference type="EMBL" id="CAXLJL010000948">
    <property type="protein sequence ID" value="CAL5142085.1"/>
    <property type="molecule type" value="Genomic_DNA"/>
</dbReference>
<reference evidence="1" key="1">
    <citation type="submission" date="2024-06" db="EMBL/GenBank/DDBJ databases">
        <authorList>
            <person name="Liu X."/>
            <person name="Lenzi L."/>
            <person name="Haldenby T S."/>
            <person name="Uol C."/>
        </authorList>
    </citation>
    <scope>NUCLEOTIDE SEQUENCE</scope>
</reference>
<dbReference type="GO" id="GO:0006629">
    <property type="term" value="P:lipid metabolic process"/>
    <property type="evidence" value="ECO:0007669"/>
    <property type="project" value="InterPro"/>
</dbReference>
<organism evidence="1 2">
    <name type="scientific">Calicophoron daubneyi</name>
    <name type="common">Rumen fluke</name>
    <name type="synonym">Paramphistomum daubneyi</name>
    <dbReference type="NCBI Taxonomy" id="300641"/>
    <lineage>
        <taxon>Eukaryota</taxon>
        <taxon>Metazoa</taxon>
        <taxon>Spiralia</taxon>
        <taxon>Lophotrochozoa</taxon>
        <taxon>Platyhelminthes</taxon>
        <taxon>Trematoda</taxon>
        <taxon>Digenea</taxon>
        <taxon>Plagiorchiida</taxon>
        <taxon>Pronocephalata</taxon>
        <taxon>Paramphistomoidea</taxon>
        <taxon>Paramphistomidae</taxon>
        <taxon>Calicophoron</taxon>
    </lineage>
</organism>
<protein>
    <submittedName>
        <fullName evidence="1">Uncharacterized protein</fullName>
    </submittedName>
</protein>
<evidence type="ECO:0000313" key="1">
    <source>
        <dbReference type="EMBL" id="CAL5142085.1"/>
    </source>
</evidence>
<sequence>MGEFEVPTKCSWNDGEAKVSWRLYGGQTFYRLVYDPISGEFVSNPKYVITVPGWGDVYTISILDSQNRTIVSYYYPLVKELMKDPFMVPNVTLRGAPYDFRIDQSNVLRILCQLTSLWISGTNKDFVPKLKQLIEETYTRNGNRRVVLFAHSMGSIVAVRFLGAMTTEWKQKYIETFVTVNGANGGTVKPGNNNQQIDLKCILFHGVEEYEQLL</sequence>
<dbReference type="InterPro" id="IPR003386">
    <property type="entry name" value="LACT/PDAT_acylTrfase"/>
</dbReference>
<dbReference type="Proteomes" id="UP001497525">
    <property type="component" value="Unassembled WGS sequence"/>
</dbReference>
<dbReference type="PANTHER" id="PTHR11440">
    <property type="entry name" value="LECITHIN-CHOLESTEROL ACYLTRANSFERASE-RELATED"/>
    <property type="match status" value="1"/>
</dbReference>
<comment type="caution">
    <text evidence="1">The sequence shown here is derived from an EMBL/GenBank/DDBJ whole genome shotgun (WGS) entry which is preliminary data.</text>
</comment>
<dbReference type="GO" id="GO:0008374">
    <property type="term" value="F:O-acyltransferase activity"/>
    <property type="evidence" value="ECO:0007669"/>
    <property type="project" value="InterPro"/>
</dbReference>
<dbReference type="Pfam" id="PF02450">
    <property type="entry name" value="LCAT"/>
    <property type="match status" value="1"/>
</dbReference>
<name>A0AAV2U079_CALDB</name>
<accession>A0AAV2U079</accession>
<gene>
    <name evidence="1" type="ORF">CDAUBV1_LOCUS17364</name>
</gene>
<proteinExistence type="predicted"/>